<dbReference type="RefSeq" id="WP_096046920.1">
    <property type="nucleotide sequence ID" value="NZ_CP023275.1"/>
</dbReference>
<dbReference type="AlphaFoldDB" id="A0A290HEK0"/>
<dbReference type="InterPro" id="IPR043128">
    <property type="entry name" value="Rev_trsase/Diguanyl_cyclase"/>
</dbReference>
<keyword evidence="1" id="KW-0472">Membrane</keyword>
<feature type="transmembrane region" description="Helical" evidence="1">
    <location>
        <begin position="190"/>
        <end position="211"/>
    </location>
</feature>
<dbReference type="EMBL" id="CP023275">
    <property type="protein sequence ID" value="ATB69982.1"/>
    <property type="molecule type" value="Genomic_DNA"/>
</dbReference>
<dbReference type="SUPFAM" id="SSF109604">
    <property type="entry name" value="HD-domain/PDEase-like"/>
    <property type="match status" value="1"/>
</dbReference>
<evidence type="ECO:0000313" key="4">
    <source>
        <dbReference type="Proteomes" id="UP000217349"/>
    </source>
</evidence>
<evidence type="ECO:0000259" key="2">
    <source>
        <dbReference type="PROSITE" id="PS51832"/>
    </source>
</evidence>
<reference evidence="4" key="1">
    <citation type="submission" date="2017-09" db="EMBL/GenBank/DDBJ databases">
        <title>The complete genome of Sulfurospirillum sp. JPD-1.</title>
        <authorList>
            <person name="Goris T."/>
        </authorList>
    </citation>
    <scope>NUCLEOTIDE SEQUENCE [LARGE SCALE GENOMIC DNA]</scope>
    <source>
        <strain evidence="4">JPD-1</strain>
    </source>
</reference>
<evidence type="ECO:0000313" key="3">
    <source>
        <dbReference type="EMBL" id="ATB69982.1"/>
    </source>
</evidence>
<dbReference type="PANTHER" id="PTHR45228">
    <property type="entry name" value="CYCLIC DI-GMP PHOSPHODIESTERASE TM_0186-RELATED"/>
    <property type="match status" value="1"/>
</dbReference>
<keyword evidence="1" id="KW-0812">Transmembrane</keyword>
<dbReference type="EC" id="3.1.4.52" evidence="3"/>
<feature type="transmembrane region" description="Helical" evidence="1">
    <location>
        <begin position="12"/>
        <end position="34"/>
    </location>
</feature>
<sequence>MSVSKRIKYFKQLAIVLTIFWTLLTTIFVVYQFYNEEKHVEESSLERIKGVAEESLAFVYWAYEQKAKAMSDEQRRTFQTNFSFKDLLALLAKQSDMAFDITPAAKDMNHTALKPSIKKAFYTVKEEHRDSFALYKEENTKYLFYVKPMIANHVCISCHVHDDVAIGDLLGYTSIQMKVPTFKSANPQSFYFLIVTYVGTWLLGLFAIWWIHSRGRNYLNEKTRMYEESMYALIDMMEKRDSYTAGHSQRVAEYSKMLVLAMGYSSDEVDFIYKAGMLHDIGKIEIPDAILLKPDKLTSMEYSLIQRHSTASYELLSREPFSRLAHVVLHHHERYDGKGYPHGLRADQIPFFSQIITVADAFDAMTTNRAYRKSLSRKEAFAILKAEKTKQFNPLIVDVALDIFAEVKLPENTTQMPKGLLEEMRFSYYFRDQLTSFYNVNYLKFIFAHAGACQLKIRSVDHLNCTNFALYNKKHGWKKGDEFLCLIAQTINFIYPDAIIVRAYSDNFLVLHVNENEPKMDYAKIDLLLSEHELLMIYQHIDLSEDEHLTLEILEDKLLRL</sequence>
<gene>
    <name evidence="3" type="ORF">SJPD1_1877</name>
</gene>
<dbReference type="Gene3D" id="1.10.3210.10">
    <property type="entry name" value="Hypothetical protein af1432"/>
    <property type="match status" value="1"/>
</dbReference>
<dbReference type="Pfam" id="PF00990">
    <property type="entry name" value="GGDEF"/>
    <property type="match status" value="1"/>
</dbReference>
<dbReference type="SMART" id="SM00471">
    <property type="entry name" value="HDc"/>
    <property type="match status" value="1"/>
</dbReference>
<dbReference type="InterPro" id="IPR029787">
    <property type="entry name" value="Nucleotide_cyclase"/>
</dbReference>
<dbReference type="Gene3D" id="3.30.70.270">
    <property type="match status" value="1"/>
</dbReference>
<accession>A0A290HEK0</accession>
<name>A0A290HEK0_9BACT</name>
<evidence type="ECO:0000256" key="1">
    <source>
        <dbReference type="SAM" id="Phobius"/>
    </source>
</evidence>
<proteinExistence type="predicted"/>
<dbReference type="PROSITE" id="PS51832">
    <property type="entry name" value="HD_GYP"/>
    <property type="match status" value="1"/>
</dbReference>
<dbReference type="InterPro" id="IPR052020">
    <property type="entry name" value="Cyclic_di-GMP/3'3'-cGAMP_PDE"/>
</dbReference>
<dbReference type="InterPro" id="IPR037522">
    <property type="entry name" value="HD_GYP_dom"/>
</dbReference>
<dbReference type="Proteomes" id="UP000217349">
    <property type="component" value="Chromosome"/>
</dbReference>
<keyword evidence="1" id="KW-1133">Transmembrane helix</keyword>
<dbReference type="KEGG" id="sulj:SJPD1_1877"/>
<protein>
    <submittedName>
        <fullName evidence="3">HD/GGDEF domain regulatory protein</fullName>
        <ecNumber evidence="3">3.1.4.52</ecNumber>
    </submittedName>
</protein>
<dbReference type="SUPFAM" id="SSF55073">
    <property type="entry name" value="Nucleotide cyclase"/>
    <property type="match status" value="1"/>
</dbReference>
<dbReference type="InterPro" id="IPR003607">
    <property type="entry name" value="HD/PDEase_dom"/>
</dbReference>
<dbReference type="CDD" id="cd00077">
    <property type="entry name" value="HDc"/>
    <property type="match status" value="1"/>
</dbReference>
<feature type="domain" description="HD-GYP" evidence="2">
    <location>
        <begin position="222"/>
        <end position="416"/>
    </location>
</feature>
<dbReference type="OrthoDB" id="9781223at2"/>
<keyword evidence="3" id="KW-0378">Hydrolase</keyword>
<dbReference type="GO" id="GO:0071111">
    <property type="term" value="F:cyclic-guanylate-specific phosphodiesterase activity"/>
    <property type="evidence" value="ECO:0007669"/>
    <property type="project" value="UniProtKB-EC"/>
</dbReference>
<dbReference type="PANTHER" id="PTHR45228:SF4">
    <property type="entry name" value="LIPOPROTEIN"/>
    <property type="match status" value="1"/>
</dbReference>
<dbReference type="InterPro" id="IPR000160">
    <property type="entry name" value="GGDEF_dom"/>
</dbReference>
<dbReference type="Pfam" id="PF13487">
    <property type="entry name" value="HD_5"/>
    <property type="match status" value="1"/>
</dbReference>
<organism evidence="3 4">
    <name type="scientific">Sulfurospirillum diekertiae</name>
    <dbReference type="NCBI Taxonomy" id="1854492"/>
    <lineage>
        <taxon>Bacteria</taxon>
        <taxon>Pseudomonadati</taxon>
        <taxon>Campylobacterota</taxon>
        <taxon>Epsilonproteobacteria</taxon>
        <taxon>Campylobacterales</taxon>
        <taxon>Sulfurospirillaceae</taxon>
        <taxon>Sulfurospirillum</taxon>
    </lineage>
</organism>